<reference evidence="2 3" key="1">
    <citation type="submission" date="2021-01" db="EMBL/GenBank/DDBJ databases">
        <title>Sequencing the genomes of 1000 actinobacteria strains.</title>
        <authorList>
            <person name="Klenk H.-P."/>
        </authorList>
    </citation>
    <scope>NUCLEOTIDE SEQUENCE [LARGE SCALE GENOMIC DNA]</scope>
    <source>
        <strain evidence="2 3">DSM 100204</strain>
    </source>
</reference>
<protein>
    <submittedName>
        <fullName evidence="2">Uncharacterized protein</fullName>
    </submittedName>
</protein>
<dbReference type="EMBL" id="JAFBBP010000001">
    <property type="protein sequence ID" value="MBM7493461.1"/>
    <property type="molecule type" value="Genomic_DNA"/>
</dbReference>
<feature type="region of interest" description="Disordered" evidence="1">
    <location>
        <begin position="96"/>
        <end position="117"/>
    </location>
</feature>
<evidence type="ECO:0000313" key="3">
    <source>
        <dbReference type="Proteomes" id="UP000764837"/>
    </source>
</evidence>
<dbReference type="Proteomes" id="UP000764837">
    <property type="component" value="Unassembled WGS sequence"/>
</dbReference>
<evidence type="ECO:0000256" key="1">
    <source>
        <dbReference type="SAM" id="MobiDB-lite"/>
    </source>
</evidence>
<gene>
    <name evidence="2" type="ORF">JOD64_004683</name>
</gene>
<organism evidence="2 3">
    <name type="scientific">Micromonospora luteifusca</name>
    <dbReference type="NCBI Taxonomy" id="709860"/>
    <lineage>
        <taxon>Bacteria</taxon>
        <taxon>Bacillati</taxon>
        <taxon>Actinomycetota</taxon>
        <taxon>Actinomycetes</taxon>
        <taxon>Micromonosporales</taxon>
        <taxon>Micromonosporaceae</taxon>
        <taxon>Micromonospora</taxon>
    </lineage>
</organism>
<accession>A0ABS2LZ52</accession>
<keyword evidence="3" id="KW-1185">Reference proteome</keyword>
<evidence type="ECO:0000313" key="2">
    <source>
        <dbReference type="EMBL" id="MBM7493461.1"/>
    </source>
</evidence>
<name>A0ABS2LZ52_9ACTN</name>
<comment type="caution">
    <text evidence="2">The sequence shown here is derived from an EMBL/GenBank/DDBJ whole genome shotgun (WGS) entry which is preliminary data.</text>
</comment>
<proteinExistence type="predicted"/>
<sequence>MALFRLVERGAGEKLGTRERVDTAKVGSKREGGVKAIVLSLTTPVKTFDETRPKCPRNTVDSPVWTEVLPVGARPWISRQTTPARRQLRLGLGRLPGAVMTTPGSPHAIRPPQMSRQERTAAVRRLARSSPIPRIWLTT</sequence>